<dbReference type="GO" id="GO:0000981">
    <property type="term" value="F:DNA-binding transcription factor activity, RNA polymerase II-specific"/>
    <property type="evidence" value="ECO:0007669"/>
    <property type="project" value="TreeGrafter"/>
</dbReference>
<keyword evidence="6" id="KW-0539">Nucleus</keyword>
<dbReference type="PANTHER" id="PTHR23226:SF416">
    <property type="entry name" value="FI01424P"/>
    <property type="match status" value="1"/>
</dbReference>
<dbReference type="GO" id="GO:0005634">
    <property type="term" value="C:nucleus"/>
    <property type="evidence" value="ECO:0007669"/>
    <property type="project" value="UniProtKB-SubCell"/>
</dbReference>
<dbReference type="Pfam" id="PF00096">
    <property type="entry name" value="zf-C2H2"/>
    <property type="match status" value="3"/>
</dbReference>
<keyword evidence="2" id="KW-0479">Metal-binding</keyword>
<evidence type="ECO:0000313" key="9">
    <source>
        <dbReference type="EMBL" id="CAL4166955.1"/>
    </source>
</evidence>
<keyword evidence="4 7" id="KW-0863">Zinc-finger</keyword>
<comment type="caution">
    <text evidence="9">The sequence shown here is derived from an EMBL/GenBank/DDBJ whole genome shotgun (WGS) entry which is preliminary data.</text>
</comment>
<evidence type="ECO:0000259" key="8">
    <source>
        <dbReference type="PROSITE" id="PS50157"/>
    </source>
</evidence>
<dbReference type="EMBL" id="CAXKWB010048638">
    <property type="protein sequence ID" value="CAL4166955.1"/>
    <property type="molecule type" value="Genomic_DNA"/>
</dbReference>
<feature type="non-terminal residue" evidence="9">
    <location>
        <position position="1"/>
    </location>
</feature>
<evidence type="ECO:0000256" key="6">
    <source>
        <dbReference type="ARBA" id="ARBA00023242"/>
    </source>
</evidence>
<sequence>TIMYPRKISKEEIIGMNTMLDDAHTEVKIEDIPIEIEKTQRTNSNCELFAGLVHTRIHTGGKPNKCTHCGKCFTKKCQLVNHQRIHTGEKPYQCSLCGNVYANRNCLLMHLRIHTGKRPYKCNNCDKAFHEKGNLVKHQRIHTGEKVEKSLEKSLKKYINAIIVESF</sequence>
<accession>A0AAV2S5U3</accession>
<protein>
    <recommendedName>
        <fullName evidence="8">C2H2-type domain-containing protein</fullName>
    </recommendedName>
</protein>
<feature type="domain" description="C2H2-type" evidence="8">
    <location>
        <begin position="120"/>
        <end position="147"/>
    </location>
</feature>
<dbReference type="FunFam" id="3.30.160.60:FF:000295">
    <property type="entry name" value="zinc finger protein 19"/>
    <property type="match status" value="1"/>
</dbReference>
<proteinExistence type="predicted"/>
<keyword evidence="5" id="KW-0862">Zinc</keyword>
<dbReference type="PROSITE" id="PS00028">
    <property type="entry name" value="ZINC_FINGER_C2H2_1"/>
    <property type="match status" value="3"/>
</dbReference>
<keyword evidence="3" id="KW-0677">Repeat</keyword>
<dbReference type="FunFam" id="3.30.160.60:FF:002026">
    <property type="entry name" value="Zinc finger protein 160"/>
    <property type="match status" value="1"/>
</dbReference>
<keyword evidence="10" id="KW-1185">Reference proteome</keyword>
<dbReference type="AlphaFoldDB" id="A0AAV2S5U3"/>
<dbReference type="SMART" id="SM00355">
    <property type="entry name" value="ZnF_C2H2"/>
    <property type="match status" value="3"/>
</dbReference>
<evidence type="ECO:0000256" key="3">
    <source>
        <dbReference type="ARBA" id="ARBA00022737"/>
    </source>
</evidence>
<dbReference type="PANTHER" id="PTHR23226">
    <property type="entry name" value="ZINC FINGER AND SCAN DOMAIN-CONTAINING"/>
    <property type="match status" value="1"/>
</dbReference>
<name>A0AAV2S5U3_MEGNR</name>
<evidence type="ECO:0000256" key="7">
    <source>
        <dbReference type="PROSITE-ProRule" id="PRU00042"/>
    </source>
</evidence>
<dbReference type="GO" id="GO:0000978">
    <property type="term" value="F:RNA polymerase II cis-regulatory region sequence-specific DNA binding"/>
    <property type="evidence" value="ECO:0007669"/>
    <property type="project" value="TreeGrafter"/>
</dbReference>
<dbReference type="InterPro" id="IPR013087">
    <property type="entry name" value="Znf_C2H2_type"/>
</dbReference>
<dbReference type="GO" id="GO:0008270">
    <property type="term" value="F:zinc ion binding"/>
    <property type="evidence" value="ECO:0007669"/>
    <property type="project" value="UniProtKB-KW"/>
</dbReference>
<dbReference type="Gene3D" id="3.30.160.60">
    <property type="entry name" value="Classic Zinc Finger"/>
    <property type="match status" value="3"/>
</dbReference>
<evidence type="ECO:0000256" key="2">
    <source>
        <dbReference type="ARBA" id="ARBA00022723"/>
    </source>
</evidence>
<reference evidence="9 10" key="1">
    <citation type="submission" date="2024-05" db="EMBL/GenBank/DDBJ databases">
        <authorList>
            <person name="Wallberg A."/>
        </authorList>
    </citation>
    <scope>NUCLEOTIDE SEQUENCE [LARGE SCALE GENOMIC DNA]</scope>
</reference>
<organism evidence="9 10">
    <name type="scientific">Meganyctiphanes norvegica</name>
    <name type="common">Northern krill</name>
    <name type="synonym">Thysanopoda norvegica</name>
    <dbReference type="NCBI Taxonomy" id="48144"/>
    <lineage>
        <taxon>Eukaryota</taxon>
        <taxon>Metazoa</taxon>
        <taxon>Ecdysozoa</taxon>
        <taxon>Arthropoda</taxon>
        <taxon>Crustacea</taxon>
        <taxon>Multicrustacea</taxon>
        <taxon>Malacostraca</taxon>
        <taxon>Eumalacostraca</taxon>
        <taxon>Eucarida</taxon>
        <taxon>Euphausiacea</taxon>
        <taxon>Euphausiidae</taxon>
        <taxon>Meganyctiphanes</taxon>
    </lineage>
</organism>
<dbReference type="Proteomes" id="UP001497623">
    <property type="component" value="Unassembled WGS sequence"/>
</dbReference>
<feature type="non-terminal residue" evidence="9">
    <location>
        <position position="167"/>
    </location>
</feature>
<feature type="domain" description="C2H2-type" evidence="8">
    <location>
        <begin position="64"/>
        <end position="91"/>
    </location>
</feature>
<evidence type="ECO:0000256" key="5">
    <source>
        <dbReference type="ARBA" id="ARBA00022833"/>
    </source>
</evidence>
<dbReference type="FunFam" id="3.30.160.60:FF:002343">
    <property type="entry name" value="Zinc finger protein 33A"/>
    <property type="match status" value="1"/>
</dbReference>
<evidence type="ECO:0000256" key="4">
    <source>
        <dbReference type="ARBA" id="ARBA00022771"/>
    </source>
</evidence>
<comment type="subcellular location">
    <subcellularLocation>
        <location evidence="1">Nucleus</location>
    </subcellularLocation>
</comment>
<dbReference type="PROSITE" id="PS50157">
    <property type="entry name" value="ZINC_FINGER_C2H2_2"/>
    <property type="match status" value="3"/>
</dbReference>
<gene>
    <name evidence="9" type="ORF">MNOR_LOCUS33545</name>
</gene>
<evidence type="ECO:0000256" key="1">
    <source>
        <dbReference type="ARBA" id="ARBA00004123"/>
    </source>
</evidence>
<dbReference type="InterPro" id="IPR036236">
    <property type="entry name" value="Znf_C2H2_sf"/>
</dbReference>
<dbReference type="SUPFAM" id="SSF57667">
    <property type="entry name" value="beta-beta-alpha zinc fingers"/>
    <property type="match status" value="2"/>
</dbReference>
<evidence type="ECO:0000313" key="10">
    <source>
        <dbReference type="Proteomes" id="UP001497623"/>
    </source>
</evidence>
<feature type="domain" description="C2H2-type" evidence="8">
    <location>
        <begin position="92"/>
        <end position="119"/>
    </location>
</feature>